<dbReference type="Proteomes" id="UP000634476">
    <property type="component" value="Unassembled WGS sequence"/>
</dbReference>
<gene>
    <name evidence="2" type="ORF">Pta02_29710</name>
</gene>
<keyword evidence="2" id="KW-0808">Transferase</keyword>
<dbReference type="PANTHER" id="PTHR43441">
    <property type="entry name" value="RIBOSOMAL-PROTEIN-SERINE ACETYLTRANSFERASE"/>
    <property type="match status" value="1"/>
</dbReference>
<comment type="caution">
    <text evidence="2">The sequence shown here is derived from an EMBL/GenBank/DDBJ whole genome shotgun (WGS) entry which is preliminary data.</text>
</comment>
<dbReference type="GO" id="GO:1990189">
    <property type="term" value="F:protein N-terminal-serine acetyltransferase activity"/>
    <property type="evidence" value="ECO:0007669"/>
    <property type="project" value="TreeGrafter"/>
</dbReference>
<dbReference type="SUPFAM" id="SSF55729">
    <property type="entry name" value="Acyl-CoA N-acyltransferases (Nat)"/>
    <property type="match status" value="1"/>
</dbReference>
<keyword evidence="3" id="KW-1185">Reference proteome</keyword>
<dbReference type="InterPro" id="IPR000182">
    <property type="entry name" value="GNAT_dom"/>
</dbReference>
<dbReference type="EMBL" id="BOOK01000020">
    <property type="protein sequence ID" value="GII00963.1"/>
    <property type="molecule type" value="Genomic_DNA"/>
</dbReference>
<feature type="domain" description="N-acetyltransferase" evidence="1">
    <location>
        <begin position="16"/>
        <end position="187"/>
    </location>
</feature>
<dbReference type="AlphaFoldDB" id="A0A8J3SYB6"/>
<dbReference type="PANTHER" id="PTHR43441:SF11">
    <property type="entry name" value="RIBOSOMAL-PROTEIN-SERINE ACETYLTRANSFERASE"/>
    <property type="match status" value="1"/>
</dbReference>
<dbReference type="Pfam" id="PF13302">
    <property type="entry name" value="Acetyltransf_3"/>
    <property type="match status" value="1"/>
</dbReference>
<name>A0A8J3SYB6_9ACTN</name>
<proteinExistence type="predicted"/>
<dbReference type="GO" id="GO:0005737">
    <property type="term" value="C:cytoplasm"/>
    <property type="evidence" value="ECO:0007669"/>
    <property type="project" value="TreeGrafter"/>
</dbReference>
<dbReference type="InterPro" id="IPR051908">
    <property type="entry name" value="Ribosomal_N-acetyltransferase"/>
</dbReference>
<sequence>MRNFPILRLRVTTPRLELRLPSLDDLDALADLAADGVHDPQDMPFTFPWTDAEPAERARSTVRFHFRQWSAWTPEKWSCLFVTVFEGQVAGTQEISGTDFAITREAGTGSWLGRRFHGRGIGTEMRAAVLHLAFDGLGARTATSAAFTDNHASLAVSRKLGYRDDGIDVHSRRGERAETRRLRLSREDWSTPPGFGIHDLEPCLPLFGLAGTEKA</sequence>
<organism evidence="2 3">
    <name type="scientific">Planobispora takensis</name>
    <dbReference type="NCBI Taxonomy" id="1367882"/>
    <lineage>
        <taxon>Bacteria</taxon>
        <taxon>Bacillati</taxon>
        <taxon>Actinomycetota</taxon>
        <taxon>Actinomycetes</taxon>
        <taxon>Streptosporangiales</taxon>
        <taxon>Streptosporangiaceae</taxon>
        <taxon>Planobispora</taxon>
    </lineage>
</organism>
<evidence type="ECO:0000259" key="1">
    <source>
        <dbReference type="PROSITE" id="PS51186"/>
    </source>
</evidence>
<protein>
    <submittedName>
        <fullName evidence="2">Putative succinyl-CoA transferase</fullName>
    </submittedName>
</protein>
<dbReference type="GO" id="GO:0008999">
    <property type="term" value="F:protein-N-terminal-alanine acetyltransferase activity"/>
    <property type="evidence" value="ECO:0007669"/>
    <property type="project" value="TreeGrafter"/>
</dbReference>
<dbReference type="RefSeq" id="WP_203875361.1">
    <property type="nucleotide sequence ID" value="NZ_BOOK01000020.1"/>
</dbReference>
<dbReference type="Gene3D" id="3.40.630.30">
    <property type="match status" value="1"/>
</dbReference>
<reference evidence="2" key="1">
    <citation type="submission" date="2021-01" db="EMBL/GenBank/DDBJ databases">
        <title>Whole genome shotgun sequence of Planobispora takensis NBRC 109077.</title>
        <authorList>
            <person name="Komaki H."/>
            <person name="Tamura T."/>
        </authorList>
    </citation>
    <scope>NUCLEOTIDE SEQUENCE</scope>
    <source>
        <strain evidence="2">NBRC 109077</strain>
    </source>
</reference>
<evidence type="ECO:0000313" key="3">
    <source>
        <dbReference type="Proteomes" id="UP000634476"/>
    </source>
</evidence>
<evidence type="ECO:0000313" key="2">
    <source>
        <dbReference type="EMBL" id="GII00963.1"/>
    </source>
</evidence>
<dbReference type="InterPro" id="IPR016181">
    <property type="entry name" value="Acyl_CoA_acyltransferase"/>
</dbReference>
<accession>A0A8J3SYB6</accession>
<dbReference type="PROSITE" id="PS51186">
    <property type="entry name" value="GNAT"/>
    <property type="match status" value="1"/>
</dbReference>